<dbReference type="SUPFAM" id="SSF52540">
    <property type="entry name" value="P-loop containing nucleoside triphosphate hydrolases"/>
    <property type="match status" value="1"/>
</dbReference>
<evidence type="ECO:0000313" key="8">
    <source>
        <dbReference type="EMBL" id="RMY91363.1"/>
    </source>
</evidence>
<dbReference type="InterPro" id="IPR003439">
    <property type="entry name" value="ABC_transporter-like_ATP-bd"/>
</dbReference>
<dbReference type="GO" id="GO:0005524">
    <property type="term" value="F:ATP binding"/>
    <property type="evidence" value="ECO:0007669"/>
    <property type="project" value="UniProtKB-KW"/>
</dbReference>
<dbReference type="AlphaFoldDB" id="A0A3M7C8I4"/>
<dbReference type="GO" id="GO:0016887">
    <property type="term" value="F:ATP hydrolysis activity"/>
    <property type="evidence" value="ECO:0007669"/>
    <property type="project" value="InterPro"/>
</dbReference>
<dbReference type="InterPro" id="IPR050173">
    <property type="entry name" value="ABC_transporter_C-like"/>
</dbReference>
<sequence length="306" mass="34523">MFIFSASYYHASAGEFKQHDSHGARLRSVVFSRFGEAITGIPTIRAYGLQNHFARKIHESVDDMDGAYFLTFGNQRRLSVRLDLVGDLLVFTVGILVVTGRWVMIQFTVRQLAEVENNMNSAERIHYYGTHLEEEDELHNGDSSWPEKRARFDNVQMRCRPGLPLVLKGLNMDVKSGERTGMVNRTRAGESTIMSTIFRLIELSGGSINIDGVNIADIGLHGLRSRFAIIPQDPTLFRDTIRRNLDPFDEHSDLELWNALRQADLVGAEQAIEDEAGRIHLDTAVENEGLNFWGGNASFSLWPVRS</sequence>
<dbReference type="SUPFAM" id="SSF90123">
    <property type="entry name" value="ABC transporter transmembrane region"/>
    <property type="match status" value="1"/>
</dbReference>
<dbReference type="GO" id="GO:0016020">
    <property type="term" value="C:membrane"/>
    <property type="evidence" value="ECO:0007669"/>
    <property type="project" value="InterPro"/>
</dbReference>
<dbReference type="OrthoDB" id="6500128at2759"/>
<evidence type="ECO:0000256" key="1">
    <source>
        <dbReference type="ARBA" id="ARBA00022692"/>
    </source>
</evidence>
<comment type="caution">
    <text evidence="7">The sequence shown here is derived from an EMBL/GenBank/DDBJ whole genome shotgun (WGS) entry which is preliminary data.</text>
</comment>
<keyword evidence="1" id="KW-0812">Transmembrane</keyword>
<feature type="domain" description="ABC transporter" evidence="6">
    <location>
        <begin position="167"/>
        <end position="271"/>
    </location>
</feature>
<evidence type="ECO:0000256" key="2">
    <source>
        <dbReference type="ARBA" id="ARBA00022741"/>
    </source>
</evidence>
<dbReference type="PANTHER" id="PTHR24223">
    <property type="entry name" value="ATP-BINDING CASSETTE SUB-FAMILY C"/>
    <property type="match status" value="1"/>
</dbReference>
<evidence type="ECO:0000256" key="3">
    <source>
        <dbReference type="ARBA" id="ARBA00022840"/>
    </source>
</evidence>
<dbReference type="InterPro" id="IPR027417">
    <property type="entry name" value="P-loop_NTPase"/>
</dbReference>
<evidence type="ECO:0000259" key="6">
    <source>
        <dbReference type="Pfam" id="PF00005"/>
    </source>
</evidence>
<dbReference type="InterPro" id="IPR036640">
    <property type="entry name" value="ABC1_TM_sf"/>
</dbReference>
<keyword evidence="5" id="KW-0472">Membrane</keyword>
<evidence type="ECO:0000313" key="9">
    <source>
        <dbReference type="Proteomes" id="UP000269276"/>
    </source>
</evidence>
<dbReference type="Gene3D" id="3.40.50.300">
    <property type="entry name" value="P-loop containing nucleotide triphosphate hydrolases"/>
    <property type="match status" value="1"/>
</dbReference>
<dbReference type="EMBL" id="QWIP01001213">
    <property type="protein sequence ID" value="RMY48295.1"/>
    <property type="molecule type" value="Genomic_DNA"/>
</dbReference>
<dbReference type="Gene3D" id="1.20.1560.10">
    <property type="entry name" value="ABC transporter type 1, transmembrane domain"/>
    <property type="match status" value="1"/>
</dbReference>
<evidence type="ECO:0000256" key="5">
    <source>
        <dbReference type="ARBA" id="ARBA00023136"/>
    </source>
</evidence>
<evidence type="ECO:0000313" key="7">
    <source>
        <dbReference type="EMBL" id="RMY48295.1"/>
    </source>
</evidence>
<name>A0A3M7C8I4_HORWE</name>
<keyword evidence="4" id="KW-1133">Transmembrane helix</keyword>
<dbReference type="Proteomes" id="UP000281468">
    <property type="component" value="Unassembled WGS sequence"/>
</dbReference>
<dbReference type="Pfam" id="PF00005">
    <property type="entry name" value="ABC_tran"/>
    <property type="match status" value="1"/>
</dbReference>
<dbReference type="PANTHER" id="PTHR24223:SF464">
    <property type="entry name" value="ABC-TYPE TRANSPORTER CICA"/>
    <property type="match status" value="1"/>
</dbReference>
<evidence type="ECO:0000256" key="4">
    <source>
        <dbReference type="ARBA" id="ARBA00022989"/>
    </source>
</evidence>
<keyword evidence="3" id="KW-0067">ATP-binding</keyword>
<dbReference type="GO" id="GO:0042626">
    <property type="term" value="F:ATPase-coupled transmembrane transporter activity"/>
    <property type="evidence" value="ECO:0007669"/>
    <property type="project" value="TreeGrafter"/>
</dbReference>
<organism evidence="7 9">
    <name type="scientific">Hortaea werneckii</name>
    <name type="common">Black yeast</name>
    <name type="synonym">Cladosporium werneckii</name>
    <dbReference type="NCBI Taxonomy" id="91943"/>
    <lineage>
        <taxon>Eukaryota</taxon>
        <taxon>Fungi</taxon>
        <taxon>Dikarya</taxon>
        <taxon>Ascomycota</taxon>
        <taxon>Pezizomycotina</taxon>
        <taxon>Dothideomycetes</taxon>
        <taxon>Dothideomycetidae</taxon>
        <taxon>Mycosphaerellales</taxon>
        <taxon>Teratosphaeriaceae</taxon>
        <taxon>Hortaea</taxon>
    </lineage>
</organism>
<dbReference type="EMBL" id="QWIQ01000366">
    <property type="protein sequence ID" value="RMY91363.1"/>
    <property type="molecule type" value="Genomic_DNA"/>
</dbReference>
<dbReference type="Proteomes" id="UP000269276">
    <property type="component" value="Unassembled WGS sequence"/>
</dbReference>
<accession>A0A3M7C8I4</accession>
<protein>
    <recommendedName>
        <fullName evidence="6">ABC transporter domain-containing protein</fullName>
    </recommendedName>
</protein>
<proteinExistence type="predicted"/>
<reference evidence="9 10" key="1">
    <citation type="journal article" date="2018" name="BMC Genomics">
        <title>Genomic evidence for intraspecific hybridization in a clonal and extremely halotolerant yeast.</title>
        <authorList>
            <person name="Gostincar C."/>
            <person name="Stajich J.E."/>
            <person name="Zupancic J."/>
            <person name="Zalar P."/>
            <person name="Gunde-Cimerman N."/>
        </authorList>
    </citation>
    <scope>NUCLEOTIDE SEQUENCE [LARGE SCALE GENOMIC DNA]</scope>
    <source>
        <strain evidence="8 10">EXF-171</strain>
        <strain evidence="7 9">EXF-2682</strain>
    </source>
</reference>
<gene>
    <name evidence="8" type="ORF">D0862_09723</name>
    <name evidence="7" type="ORF">D0863_15426</name>
</gene>
<keyword evidence="2" id="KW-0547">Nucleotide-binding</keyword>
<evidence type="ECO:0000313" key="10">
    <source>
        <dbReference type="Proteomes" id="UP000281468"/>
    </source>
</evidence>